<dbReference type="EMBL" id="DTLS01000127">
    <property type="protein sequence ID" value="HGZ60431.1"/>
    <property type="molecule type" value="Genomic_DNA"/>
</dbReference>
<name>A0A7J3SLD2_9CREN</name>
<sequence length="89" mass="9882">MRLAGKVERAIDNKKFLIRIEGEEIPQIGDVILSPDLRPMGKVVDILGNVKSPLALGVTLREDVDAIKLIGKKVHFSGSLQKRPARRKK</sequence>
<protein>
    <recommendedName>
        <fullName evidence="2">H/ACA RNA-protein complex protein Gar1</fullName>
    </recommendedName>
</protein>
<accession>A0A7J3SLD2</accession>
<reference evidence="1" key="1">
    <citation type="journal article" date="2020" name="mSystems">
        <title>Genome- and Community-Level Interaction Insights into Carbon Utilization and Element Cycling Functions of Hydrothermarchaeota in Hydrothermal Sediment.</title>
        <authorList>
            <person name="Zhou Z."/>
            <person name="Liu Y."/>
            <person name="Xu W."/>
            <person name="Pan J."/>
            <person name="Luo Z.H."/>
            <person name="Li M."/>
        </authorList>
    </citation>
    <scope>NUCLEOTIDE SEQUENCE [LARGE SCALE GENOMIC DNA]</scope>
    <source>
        <strain evidence="1">SpSt-885</strain>
    </source>
</reference>
<dbReference type="AlphaFoldDB" id="A0A7J3SLD2"/>
<organism evidence="1">
    <name type="scientific">Fervidicoccus fontis</name>
    <dbReference type="NCBI Taxonomy" id="683846"/>
    <lineage>
        <taxon>Archaea</taxon>
        <taxon>Thermoproteota</taxon>
        <taxon>Thermoprotei</taxon>
        <taxon>Fervidicoccales</taxon>
        <taxon>Fervidicoccaceae</taxon>
        <taxon>Fervidicoccus</taxon>
    </lineage>
</organism>
<evidence type="ECO:0008006" key="2">
    <source>
        <dbReference type="Google" id="ProtNLM"/>
    </source>
</evidence>
<proteinExistence type="predicted"/>
<dbReference type="InterPro" id="IPR009000">
    <property type="entry name" value="Transl_B-barrel_sf"/>
</dbReference>
<dbReference type="Gene3D" id="2.40.10.230">
    <property type="entry name" value="Probable tRNA pseudouridine synthase domain"/>
    <property type="match status" value="1"/>
</dbReference>
<gene>
    <name evidence="1" type="ORF">ENW83_04410</name>
</gene>
<evidence type="ECO:0000313" key="1">
    <source>
        <dbReference type="EMBL" id="HGZ60431.1"/>
    </source>
</evidence>
<dbReference type="InterPro" id="IPR038664">
    <property type="entry name" value="Gar1/Naf1_Cbf5-bd_sf"/>
</dbReference>
<comment type="caution">
    <text evidence="1">The sequence shown here is derived from an EMBL/GenBank/DDBJ whole genome shotgun (WGS) entry which is preliminary data.</text>
</comment>
<dbReference type="SUPFAM" id="SSF50447">
    <property type="entry name" value="Translation proteins"/>
    <property type="match status" value="1"/>
</dbReference>